<dbReference type="Proteomes" id="UP000051751">
    <property type="component" value="Unassembled WGS sequence"/>
</dbReference>
<evidence type="ECO:0000313" key="8">
    <source>
        <dbReference type="Proteomes" id="UP000051751"/>
    </source>
</evidence>
<evidence type="ECO:0000256" key="1">
    <source>
        <dbReference type="ARBA" id="ARBA00004141"/>
    </source>
</evidence>
<reference evidence="7 8" key="1">
    <citation type="journal article" date="2015" name="Genome Announc.">
        <title>Expanding the biotechnology potential of lactobacilli through comparative genomics of 213 strains and associated genera.</title>
        <authorList>
            <person name="Sun Z."/>
            <person name="Harris H.M."/>
            <person name="McCann A."/>
            <person name="Guo C."/>
            <person name="Argimon S."/>
            <person name="Zhang W."/>
            <person name="Yang X."/>
            <person name="Jeffery I.B."/>
            <person name="Cooney J.C."/>
            <person name="Kagawa T.F."/>
            <person name="Liu W."/>
            <person name="Song Y."/>
            <person name="Salvetti E."/>
            <person name="Wrobel A."/>
            <person name="Rasinkangas P."/>
            <person name="Parkhill J."/>
            <person name="Rea M.C."/>
            <person name="O'Sullivan O."/>
            <person name="Ritari J."/>
            <person name="Douillard F.P."/>
            <person name="Paul Ross R."/>
            <person name="Yang R."/>
            <person name="Briner A.E."/>
            <person name="Felis G.E."/>
            <person name="de Vos W.M."/>
            <person name="Barrangou R."/>
            <person name="Klaenhammer T.R."/>
            <person name="Caufield P.W."/>
            <person name="Cui Y."/>
            <person name="Zhang H."/>
            <person name="O'Toole P.W."/>
        </authorList>
    </citation>
    <scope>NUCLEOTIDE SEQUENCE [LARGE SCALE GENOMIC DNA]</scope>
    <source>
        <strain evidence="5 8">ATCC BAA-66</strain>
        <strain evidence="6 7">DSM 13344</strain>
    </source>
</reference>
<evidence type="ECO:0000313" key="5">
    <source>
        <dbReference type="EMBL" id="KRN28407.1"/>
    </source>
</evidence>
<keyword evidence="3" id="KW-1133">Transmembrane helix</keyword>
<dbReference type="GO" id="GO:0016020">
    <property type="term" value="C:membrane"/>
    <property type="evidence" value="ECO:0007669"/>
    <property type="project" value="UniProtKB-SubCell"/>
</dbReference>
<evidence type="ECO:0000313" key="7">
    <source>
        <dbReference type="Proteomes" id="UP000051645"/>
    </source>
</evidence>
<keyword evidence="4" id="KW-0472">Membrane</keyword>
<comment type="subcellular location">
    <subcellularLocation>
        <location evidence="1">Membrane</location>
        <topology evidence="1">Multi-pass membrane protein</topology>
    </subcellularLocation>
</comment>
<keyword evidence="2" id="KW-0812">Transmembrane</keyword>
<dbReference type="EMBL" id="JQAT01000003">
    <property type="protein sequence ID" value="KRN28407.1"/>
    <property type="molecule type" value="Genomic_DNA"/>
</dbReference>
<dbReference type="AlphaFoldDB" id="A0A0R2G532"/>
<organism evidence="6 7">
    <name type="scientific">Lactobacillus selangorensis</name>
    <dbReference type="NCBI Taxonomy" id="81857"/>
    <lineage>
        <taxon>Bacteria</taxon>
        <taxon>Bacillati</taxon>
        <taxon>Bacillota</taxon>
        <taxon>Bacilli</taxon>
        <taxon>Lactobacillales</taxon>
        <taxon>Lactobacillaceae</taxon>
        <taxon>Lactobacillus</taxon>
    </lineage>
</organism>
<dbReference type="EMBL" id="JQAZ01000003">
    <property type="protein sequence ID" value="KRN31908.1"/>
    <property type="molecule type" value="Genomic_DNA"/>
</dbReference>
<sequence length="140" mass="14179">MMMDIDPDAETAIHTATVAAGGVALTPIPFADSVLLAPIQITMIAAIYKAYDKDIANGVLKGIVTTTFASSFGSSLAGELLKFIPGLGSVAGAALNTGVAVAITEGIGYTVAKSFESGESIDPVELGEIIKAAIKSALHQ</sequence>
<dbReference type="PATRIC" id="fig|81857.3.peg.1417"/>
<accession>A0A0R2G532</accession>
<name>A0A0R2G532_9LACO</name>
<protein>
    <recommendedName>
        <fullName evidence="9">GTPase domain-containing protein</fullName>
    </recommendedName>
</protein>
<evidence type="ECO:0000256" key="4">
    <source>
        <dbReference type="ARBA" id="ARBA00023136"/>
    </source>
</evidence>
<proteinExistence type="predicted"/>
<comment type="caution">
    <text evidence="6">The sequence shown here is derived from an EMBL/GenBank/DDBJ whole genome shotgun (WGS) entry which is preliminary data.</text>
</comment>
<dbReference type="Pfam" id="PF05128">
    <property type="entry name" value="DUF697"/>
    <property type="match status" value="1"/>
</dbReference>
<evidence type="ECO:0000256" key="2">
    <source>
        <dbReference type="ARBA" id="ARBA00022692"/>
    </source>
</evidence>
<evidence type="ECO:0000313" key="6">
    <source>
        <dbReference type="EMBL" id="KRN31908.1"/>
    </source>
</evidence>
<gene>
    <name evidence="5" type="ORF">IV38_GL001407</name>
    <name evidence="6" type="ORF">IV40_GL001194</name>
</gene>
<evidence type="ECO:0008006" key="9">
    <source>
        <dbReference type="Google" id="ProtNLM"/>
    </source>
</evidence>
<dbReference type="STRING" id="81857.IV38_GL001407"/>
<dbReference type="InterPro" id="IPR021147">
    <property type="entry name" value="DUF697"/>
</dbReference>
<evidence type="ECO:0000256" key="3">
    <source>
        <dbReference type="ARBA" id="ARBA00022989"/>
    </source>
</evidence>
<keyword evidence="7" id="KW-1185">Reference proteome</keyword>
<dbReference type="Proteomes" id="UP000051645">
    <property type="component" value="Unassembled WGS sequence"/>
</dbReference>